<dbReference type="InterPro" id="IPR001646">
    <property type="entry name" value="5peptide_repeat"/>
</dbReference>
<dbReference type="STRING" id="709881.SAMN04489832_3414"/>
<dbReference type="AlphaFoldDB" id="A0A1N5YXX2"/>
<reference evidence="4" key="1">
    <citation type="submission" date="2016-12" db="EMBL/GenBank/DDBJ databases">
        <authorList>
            <person name="Varghese N."/>
            <person name="Submissions S."/>
        </authorList>
    </citation>
    <scope>NUCLEOTIDE SEQUENCE [LARGE SCALE GENOMIC DNA]</scope>
    <source>
        <strain evidence="4">DSM 45599</strain>
    </source>
</reference>
<evidence type="ECO:0000256" key="1">
    <source>
        <dbReference type="SAM" id="MobiDB-lite"/>
    </source>
</evidence>
<dbReference type="EMBL" id="FSQT01000002">
    <property type="protein sequence ID" value="SIN14472.1"/>
    <property type="molecule type" value="Genomic_DNA"/>
</dbReference>
<dbReference type="Pfam" id="PF13576">
    <property type="entry name" value="Pentapeptide_3"/>
    <property type="match status" value="2"/>
</dbReference>
<keyword evidence="4" id="KW-1185">Reference proteome</keyword>
<dbReference type="Proteomes" id="UP000185124">
    <property type="component" value="Unassembled WGS sequence"/>
</dbReference>
<sequence>MAERRTRVVRPWVWALGCLVGVLLLAFALVVGPWLLTRHPQNGLTAEQALKAKNDVRTTLVQALAGLAVAGGLAVTYGTYRQNQRDQADRRTEQDRLYQLSQAEQADRRAEQDRAHQLNLATHVNDLYTKAVEQLGHTQAPVRLGALYSLVQLAQANPEHRQTVVNVLCAYLRMPYSRPEDLPEPATPAEQRDASQELQVRLTAQRLLAEHLRAPGGVSGEEAQDKPPSPDEPFWPGMNLDLTGAALIDFSLMRASVASAIFERTTFSGRGGFDGTTFTGLAWFRGATFSGRAWFFGANFSGDASFVDARFDGEALFHRAIFASDVKFDKAIISGNAIFDKVIFGGDARFHATTFGGKAASFREATFSGDTSFADVRFDGDARFHSATFIAHAWFTGVTFAQAASFWKATFDDAQSFGHARVLHLDDPGLNEGGEEGRRVWPDGWTVRPDAKDPTHGTLALSSEGVGV</sequence>
<feature type="region of interest" description="Disordered" evidence="1">
    <location>
        <begin position="215"/>
        <end position="235"/>
    </location>
</feature>
<proteinExistence type="predicted"/>
<evidence type="ECO:0000313" key="4">
    <source>
        <dbReference type="Proteomes" id="UP000185124"/>
    </source>
</evidence>
<evidence type="ECO:0000256" key="2">
    <source>
        <dbReference type="SAM" id="Phobius"/>
    </source>
</evidence>
<keyword evidence="2" id="KW-0472">Membrane</keyword>
<keyword evidence="2" id="KW-0812">Transmembrane</keyword>
<accession>A0A1N5YXX2</accession>
<dbReference type="Gene3D" id="2.160.20.80">
    <property type="entry name" value="E3 ubiquitin-protein ligase SopA"/>
    <property type="match status" value="1"/>
</dbReference>
<gene>
    <name evidence="3" type="ORF">SAMN04489832_3414</name>
</gene>
<feature type="transmembrane region" description="Helical" evidence="2">
    <location>
        <begin position="60"/>
        <end position="80"/>
    </location>
</feature>
<evidence type="ECO:0000313" key="3">
    <source>
        <dbReference type="EMBL" id="SIN14472.1"/>
    </source>
</evidence>
<name>A0A1N5YXX2_9ACTN</name>
<feature type="transmembrane region" description="Helical" evidence="2">
    <location>
        <begin position="12"/>
        <end position="36"/>
    </location>
</feature>
<keyword evidence="2" id="KW-1133">Transmembrane helix</keyword>
<organism evidence="3 4">
    <name type="scientific">Micromonospora cremea</name>
    <dbReference type="NCBI Taxonomy" id="709881"/>
    <lineage>
        <taxon>Bacteria</taxon>
        <taxon>Bacillati</taxon>
        <taxon>Actinomycetota</taxon>
        <taxon>Actinomycetes</taxon>
        <taxon>Micromonosporales</taxon>
        <taxon>Micromonosporaceae</taxon>
        <taxon>Micromonospora</taxon>
    </lineage>
</organism>
<protein>
    <submittedName>
        <fullName evidence="3">Uncharacterized protein YjbI, contains pentapeptide repeats</fullName>
    </submittedName>
</protein>